<dbReference type="InterPro" id="IPR012947">
    <property type="entry name" value="tRNA_SAD"/>
</dbReference>
<dbReference type="GO" id="GO:0002161">
    <property type="term" value="F:aminoacyl-tRNA deacylase activity"/>
    <property type="evidence" value="ECO:0007669"/>
    <property type="project" value="UniProtKB-ARBA"/>
</dbReference>
<dbReference type="Proteomes" id="UP000565078">
    <property type="component" value="Unassembled WGS sequence"/>
</dbReference>
<dbReference type="SMART" id="SM00863">
    <property type="entry name" value="tRNA_SAD"/>
    <property type="match status" value="1"/>
</dbReference>
<dbReference type="GO" id="GO:0005524">
    <property type="term" value="F:ATP binding"/>
    <property type="evidence" value="ECO:0007669"/>
    <property type="project" value="InterPro"/>
</dbReference>
<dbReference type="InterPro" id="IPR051335">
    <property type="entry name" value="Alanyl-tRNA_Editing_Enzymes"/>
</dbReference>
<gene>
    <name evidence="5" type="ORF">HA254_01640</name>
</gene>
<evidence type="ECO:0000313" key="5">
    <source>
        <dbReference type="EMBL" id="HIH09350.1"/>
    </source>
</evidence>
<dbReference type="Pfam" id="PF07973">
    <property type="entry name" value="tRNA_SAD"/>
    <property type="match status" value="1"/>
</dbReference>
<dbReference type="PANTHER" id="PTHR43462">
    <property type="entry name" value="ALANYL-TRNA EDITING PROTEIN"/>
    <property type="match status" value="1"/>
</dbReference>
<proteinExistence type="predicted"/>
<dbReference type="GO" id="GO:0046872">
    <property type="term" value="F:metal ion binding"/>
    <property type="evidence" value="ECO:0007669"/>
    <property type="project" value="UniProtKB-KW"/>
</dbReference>
<dbReference type="EMBL" id="DUGC01000030">
    <property type="protein sequence ID" value="HIH09350.1"/>
    <property type="molecule type" value="Genomic_DNA"/>
</dbReference>
<dbReference type="SUPFAM" id="SSF55186">
    <property type="entry name" value="ThrRS/AlaRS common domain"/>
    <property type="match status" value="1"/>
</dbReference>
<evidence type="ECO:0000256" key="2">
    <source>
        <dbReference type="ARBA" id="ARBA00022723"/>
    </source>
</evidence>
<comment type="cofactor">
    <cofactor evidence="1">
        <name>Zn(2+)</name>
        <dbReference type="ChEBI" id="CHEBI:29105"/>
    </cofactor>
</comment>
<dbReference type="GO" id="GO:0004812">
    <property type="term" value="F:aminoacyl-tRNA ligase activity"/>
    <property type="evidence" value="ECO:0007669"/>
    <property type="project" value="InterPro"/>
</dbReference>
<evidence type="ECO:0000259" key="4">
    <source>
        <dbReference type="SMART" id="SM00863"/>
    </source>
</evidence>
<dbReference type="GO" id="GO:0043039">
    <property type="term" value="P:tRNA aminoacylation"/>
    <property type="evidence" value="ECO:0007669"/>
    <property type="project" value="InterPro"/>
</dbReference>
<name>A0A7J4IWW6_9ARCH</name>
<evidence type="ECO:0000256" key="1">
    <source>
        <dbReference type="ARBA" id="ARBA00001947"/>
    </source>
</evidence>
<evidence type="ECO:0000313" key="6">
    <source>
        <dbReference type="Proteomes" id="UP000565078"/>
    </source>
</evidence>
<evidence type="ECO:0000256" key="3">
    <source>
        <dbReference type="ARBA" id="ARBA00022833"/>
    </source>
</evidence>
<reference evidence="6" key="1">
    <citation type="journal article" date="2020" name="bioRxiv">
        <title>A rank-normalized archaeal taxonomy based on genome phylogeny resolves widespread incomplete and uneven classifications.</title>
        <authorList>
            <person name="Rinke C."/>
            <person name="Chuvochina M."/>
            <person name="Mussig A.J."/>
            <person name="Chaumeil P.-A."/>
            <person name="Waite D.W."/>
            <person name="Whitman W.B."/>
            <person name="Parks D.H."/>
            <person name="Hugenholtz P."/>
        </authorList>
    </citation>
    <scope>NUCLEOTIDE SEQUENCE [LARGE SCALE GENOMIC DNA]</scope>
</reference>
<dbReference type="Gene3D" id="3.30.980.10">
    <property type="entry name" value="Threonyl-trna Synthetase, Chain A, domain 2"/>
    <property type="match status" value="1"/>
</dbReference>
<accession>A0A7J4IWW6</accession>
<protein>
    <submittedName>
        <fullName evidence="5">Alanyl-tRNA editing protein</fullName>
    </submittedName>
</protein>
<dbReference type="PANTHER" id="PTHR43462:SF1">
    <property type="entry name" value="ALANYL-TRNA EDITING PROTEIN AARSD1"/>
    <property type="match status" value="1"/>
</dbReference>
<keyword evidence="3" id="KW-0862">Zinc</keyword>
<keyword evidence="2" id="KW-0479">Metal-binding</keyword>
<organism evidence="5 6">
    <name type="scientific">Candidatus Iainarchaeum sp</name>
    <dbReference type="NCBI Taxonomy" id="3101447"/>
    <lineage>
        <taxon>Archaea</taxon>
        <taxon>Candidatus Iainarchaeota</taxon>
        <taxon>Candidatus Iainarchaeia</taxon>
        <taxon>Candidatus Iainarchaeales</taxon>
        <taxon>Candidatus Iainarchaeaceae</taxon>
        <taxon>Candidatus Iainarchaeum</taxon>
    </lineage>
</organism>
<feature type="domain" description="Threonyl/alanyl tRNA synthetase SAD" evidence="4">
    <location>
        <begin position="93"/>
        <end position="136"/>
    </location>
</feature>
<dbReference type="AlphaFoldDB" id="A0A7J4IWW6"/>
<sequence>MRMHTSAHILAAVINKELGALITGNQLEEKQSRMDFNVKDFDRSLLKTFEEKANGVIAQGMDVKVSFLEREQALQNSALFRLKDVLPKDLPVLRIVSIGEFDVQADGGTHVKNTAETGKMKIVDFKNKGAENRRIYWELE</sequence>
<comment type="caution">
    <text evidence="5">The sequence shown here is derived from an EMBL/GenBank/DDBJ whole genome shotgun (WGS) entry which is preliminary data.</text>
</comment>
<dbReference type="InterPro" id="IPR018163">
    <property type="entry name" value="Thr/Ala-tRNA-synth_IIc_edit"/>
</dbReference>